<gene>
    <name evidence="1" type="ORF">DPMN_183738</name>
</gene>
<proteinExistence type="predicted"/>
<keyword evidence="2" id="KW-1185">Reference proteome</keyword>
<name>A0A9D4I5R1_DREPO</name>
<evidence type="ECO:0000313" key="2">
    <source>
        <dbReference type="Proteomes" id="UP000828390"/>
    </source>
</evidence>
<reference evidence="1" key="2">
    <citation type="submission" date="2020-11" db="EMBL/GenBank/DDBJ databases">
        <authorList>
            <person name="McCartney M.A."/>
            <person name="Auch B."/>
            <person name="Kono T."/>
            <person name="Mallez S."/>
            <person name="Becker A."/>
            <person name="Gohl D.M."/>
            <person name="Silverstein K.A.T."/>
            <person name="Koren S."/>
            <person name="Bechman K.B."/>
            <person name="Herman A."/>
            <person name="Abrahante J.E."/>
            <person name="Garbe J."/>
        </authorList>
    </citation>
    <scope>NUCLEOTIDE SEQUENCE</scope>
    <source>
        <strain evidence="1">Duluth1</strain>
        <tissue evidence="1">Whole animal</tissue>
    </source>
</reference>
<sequence>MVELVTNLENTVTKEPVSAGAQLPNVVYVKAGEKKGPASGQTTRYICCYCASLAGENG</sequence>
<organism evidence="1 2">
    <name type="scientific">Dreissena polymorpha</name>
    <name type="common">Zebra mussel</name>
    <name type="synonym">Mytilus polymorpha</name>
    <dbReference type="NCBI Taxonomy" id="45954"/>
    <lineage>
        <taxon>Eukaryota</taxon>
        <taxon>Metazoa</taxon>
        <taxon>Spiralia</taxon>
        <taxon>Lophotrochozoa</taxon>
        <taxon>Mollusca</taxon>
        <taxon>Bivalvia</taxon>
        <taxon>Autobranchia</taxon>
        <taxon>Heteroconchia</taxon>
        <taxon>Euheterodonta</taxon>
        <taxon>Imparidentia</taxon>
        <taxon>Neoheterodontei</taxon>
        <taxon>Myida</taxon>
        <taxon>Dreissenoidea</taxon>
        <taxon>Dreissenidae</taxon>
        <taxon>Dreissena</taxon>
    </lineage>
</organism>
<reference evidence="1" key="1">
    <citation type="journal article" date="2019" name="bioRxiv">
        <title>The Genome of the Zebra Mussel, Dreissena polymorpha: A Resource for Invasive Species Research.</title>
        <authorList>
            <person name="McCartney M.A."/>
            <person name="Auch B."/>
            <person name="Kono T."/>
            <person name="Mallez S."/>
            <person name="Zhang Y."/>
            <person name="Obille A."/>
            <person name="Becker A."/>
            <person name="Abrahante J.E."/>
            <person name="Garbe J."/>
            <person name="Badalamenti J.P."/>
            <person name="Herman A."/>
            <person name="Mangelson H."/>
            <person name="Liachko I."/>
            <person name="Sullivan S."/>
            <person name="Sone E.D."/>
            <person name="Koren S."/>
            <person name="Silverstein K.A.T."/>
            <person name="Beckman K.B."/>
            <person name="Gohl D.M."/>
        </authorList>
    </citation>
    <scope>NUCLEOTIDE SEQUENCE</scope>
    <source>
        <strain evidence="1">Duluth1</strain>
        <tissue evidence="1">Whole animal</tissue>
    </source>
</reference>
<dbReference type="Proteomes" id="UP000828390">
    <property type="component" value="Unassembled WGS sequence"/>
</dbReference>
<comment type="caution">
    <text evidence="1">The sequence shown here is derived from an EMBL/GenBank/DDBJ whole genome shotgun (WGS) entry which is preliminary data.</text>
</comment>
<dbReference type="AlphaFoldDB" id="A0A9D4I5R1"/>
<protein>
    <submittedName>
        <fullName evidence="1">Uncharacterized protein</fullName>
    </submittedName>
</protein>
<accession>A0A9D4I5R1</accession>
<evidence type="ECO:0000313" key="1">
    <source>
        <dbReference type="EMBL" id="KAH3749245.1"/>
    </source>
</evidence>
<dbReference type="EMBL" id="JAIWYP010000010">
    <property type="protein sequence ID" value="KAH3749245.1"/>
    <property type="molecule type" value="Genomic_DNA"/>
</dbReference>